<reference evidence="3" key="1">
    <citation type="journal article" date="2011" name="Nat. Commun.">
        <title>Effector diversification within compartments of the Leptosphaeria maculans genome affected by Repeat-Induced Point mutations.</title>
        <authorList>
            <person name="Rouxel T."/>
            <person name="Grandaubert J."/>
            <person name="Hane J.K."/>
            <person name="Hoede C."/>
            <person name="van de Wouw A.P."/>
            <person name="Couloux A."/>
            <person name="Dominguez V."/>
            <person name="Anthouard V."/>
            <person name="Bally P."/>
            <person name="Bourras S."/>
            <person name="Cozijnsen A.J."/>
            <person name="Ciuffetti L.M."/>
            <person name="Degrave A."/>
            <person name="Dilmaghani A."/>
            <person name="Duret L."/>
            <person name="Fudal I."/>
            <person name="Goodwin S.B."/>
            <person name="Gout L."/>
            <person name="Glaser N."/>
            <person name="Linglin J."/>
            <person name="Kema G.H.J."/>
            <person name="Lapalu N."/>
            <person name="Lawrence C.B."/>
            <person name="May K."/>
            <person name="Meyer M."/>
            <person name="Ollivier B."/>
            <person name="Poulain J."/>
            <person name="Schoch C.L."/>
            <person name="Simon A."/>
            <person name="Spatafora J.W."/>
            <person name="Stachowiak A."/>
            <person name="Turgeon B.G."/>
            <person name="Tyler B.M."/>
            <person name="Vincent D."/>
            <person name="Weissenbach J."/>
            <person name="Amselem J."/>
            <person name="Quesneville H."/>
            <person name="Oliver R.P."/>
            <person name="Wincker P."/>
            <person name="Balesdent M.-H."/>
            <person name="Howlett B.J."/>
        </authorList>
    </citation>
    <scope>NUCLEOTIDE SEQUENCE [LARGE SCALE GENOMIC DNA]</scope>
    <source>
        <strain evidence="3">JN3 / isolate v23.1.3 / race Av1-4-5-6-7-8</strain>
    </source>
</reference>
<dbReference type="EMBL" id="FP929105">
    <property type="protein sequence ID" value="CBX92958.1"/>
    <property type="molecule type" value="Genomic_DNA"/>
</dbReference>
<name>E4ZN99_LEPMJ</name>
<sequence>MEIDCLVDLGRETEPPSGRTAQSHEFKDALKAKSKSPYGESISGICVKSSRNAKRHLGLRVNVGSARFAA</sequence>
<dbReference type="AlphaFoldDB" id="E4ZN99"/>
<accession>E4ZN99</accession>
<dbReference type="VEuPathDB" id="FungiDB:LEMA_uP038590.1"/>
<keyword evidence="3" id="KW-1185">Reference proteome</keyword>
<dbReference type="HOGENOM" id="CLU_2758233_0_0_1"/>
<evidence type="ECO:0000313" key="3">
    <source>
        <dbReference type="Proteomes" id="UP000002668"/>
    </source>
</evidence>
<evidence type="ECO:0000313" key="2">
    <source>
        <dbReference type="EMBL" id="CBX92958.1"/>
    </source>
</evidence>
<dbReference type="InParanoid" id="E4ZN99"/>
<feature type="compositionally biased region" description="Basic and acidic residues" evidence="1">
    <location>
        <begin position="22"/>
        <end position="31"/>
    </location>
</feature>
<proteinExistence type="predicted"/>
<organism evidence="3">
    <name type="scientific">Leptosphaeria maculans (strain JN3 / isolate v23.1.3 / race Av1-4-5-6-7-8)</name>
    <name type="common">Blackleg fungus</name>
    <name type="synonym">Phoma lingam</name>
    <dbReference type="NCBI Taxonomy" id="985895"/>
    <lineage>
        <taxon>Eukaryota</taxon>
        <taxon>Fungi</taxon>
        <taxon>Dikarya</taxon>
        <taxon>Ascomycota</taxon>
        <taxon>Pezizomycotina</taxon>
        <taxon>Dothideomycetes</taxon>
        <taxon>Pleosporomycetidae</taxon>
        <taxon>Pleosporales</taxon>
        <taxon>Pleosporineae</taxon>
        <taxon>Leptosphaeriaceae</taxon>
        <taxon>Plenodomus</taxon>
        <taxon>Plenodomus lingam/Leptosphaeria maculans species complex</taxon>
    </lineage>
</organism>
<dbReference type="Proteomes" id="UP000002668">
    <property type="component" value="Genome"/>
</dbReference>
<gene>
    <name evidence="2" type="ORF">LEMA_uP038590.1</name>
</gene>
<evidence type="ECO:0000256" key="1">
    <source>
        <dbReference type="SAM" id="MobiDB-lite"/>
    </source>
</evidence>
<protein>
    <submittedName>
        <fullName evidence="2">Predicted protein</fullName>
    </submittedName>
</protein>
<feature type="region of interest" description="Disordered" evidence="1">
    <location>
        <begin position="9"/>
        <end position="40"/>
    </location>
</feature>